<dbReference type="AlphaFoldDB" id="A0A1X7FJQ7"/>
<dbReference type="InterPro" id="IPR053237">
    <property type="entry name" value="Natterin_C"/>
</dbReference>
<dbReference type="PANTHER" id="PTHR39244:SF5">
    <property type="entry name" value="NATTERIN-3-LIKE"/>
    <property type="match status" value="1"/>
</dbReference>
<evidence type="ECO:0000256" key="1">
    <source>
        <dbReference type="SAM" id="MobiDB-lite"/>
    </source>
</evidence>
<dbReference type="SUPFAM" id="SSF51110">
    <property type="entry name" value="alpha-D-mannose-specific plant lectins"/>
    <property type="match status" value="1"/>
</dbReference>
<gene>
    <name evidence="3" type="ORF">SAMN06295900_10970</name>
</gene>
<proteinExistence type="predicted"/>
<accession>A0A1X7FJQ7</accession>
<organism evidence="3 4">
    <name type="scientific">Trinickia caryophylli</name>
    <name type="common">Paraburkholderia caryophylli</name>
    <dbReference type="NCBI Taxonomy" id="28094"/>
    <lineage>
        <taxon>Bacteria</taxon>
        <taxon>Pseudomonadati</taxon>
        <taxon>Pseudomonadota</taxon>
        <taxon>Betaproteobacteria</taxon>
        <taxon>Burkholderiales</taxon>
        <taxon>Burkholderiaceae</taxon>
        <taxon>Trinickia</taxon>
    </lineage>
</organism>
<feature type="region of interest" description="Disordered" evidence="1">
    <location>
        <begin position="178"/>
        <end position="197"/>
    </location>
</feature>
<sequence length="341" mass="36179">MNQAESVVVGGGEKRSVLPMNQSLRIGESLQSKNGLFCAGVQPDGNLCVYRTDLDKGGVYLWGTQAVGSGGKFFAIVQSDGNLCVYHGTDASTRGNWLWGSQATAGGGKFFLILQDDGNLCVYKGSGPDEQGDLVWHAGRTDAVKEVTEIISLNYDLDRAEVTTEGISDLYKETVQNNTGQTQSSTLTGSVSASETSGWSDSFGFKIGLKTSFKTGVPCIADGKVEMSVELSNTYTWNGSNTNTKSWGFSTPIQVPANTALSAIISACRSTIVVPYTQIAILEFYSGAKTKVRIEGKYKGSHCHDLTVSFRTGSLSGGAGMLKSATQTSTRPLGITSQAYA</sequence>
<dbReference type="SMR" id="A0A1X7FJQ7"/>
<dbReference type="Gene3D" id="2.90.10.10">
    <property type="entry name" value="Bulb-type lectin domain"/>
    <property type="match status" value="2"/>
</dbReference>
<reference evidence="4" key="1">
    <citation type="submission" date="2017-04" db="EMBL/GenBank/DDBJ databases">
        <authorList>
            <person name="Varghese N."/>
            <person name="Submissions S."/>
        </authorList>
    </citation>
    <scope>NUCLEOTIDE SEQUENCE [LARGE SCALE GENOMIC DNA]</scope>
    <source>
        <strain evidence="4">Ballard 720</strain>
    </source>
</reference>
<dbReference type="Proteomes" id="UP000192911">
    <property type="component" value="Unassembled WGS sequence"/>
</dbReference>
<feature type="compositionally biased region" description="Low complexity" evidence="1">
    <location>
        <begin position="178"/>
        <end position="192"/>
    </location>
</feature>
<dbReference type="SMART" id="SM00108">
    <property type="entry name" value="B_lectin"/>
    <property type="match status" value="1"/>
</dbReference>
<dbReference type="PANTHER" id="PTHR39244">
    <property type="entry name" value="NATTERIN-4"/>
    <property type="match status" value="1"/>
</dbReference>
<evidence type="ECO:0000259" key="2">
    <source>
        <dbReference type="PROSITE" id="PS50927"/>
    </source>
</evidence>
<dbReference type="RefSeq" id="WP_085228623.1">
    <property type="nucleotide sequence ID" value="NZ_BSQD01000009.1"/>
</dbReference>
<dbReference type="SUPFAM" id="SSF56973">
    <property type="entry name" value="Aerolisin/ETX pore-forming domain"/>
    <property type="match status" value="1"/>
</dbReference>
<dbReference type="InterPro" id="IPR036426">
    <property type="entry name" value="Bulb-type_lectin_dom_sf"/>
</dbReference>
<feature type="domain" description="Bulb-type lectin" evidence="2">
    <location>
        <begin position="15"/>
        <end position="135"/>
    </location>
</feature>
<evidence type="ECO:0000313" key="3">
    <source>
        <dbReference type="EMBL" id="SMF52716.1"/>
    </source>
</evidence>
<protein>
    <submittedName>
        <fullName evidence="3">D-mannose binding lectin</fullName>
    </submittedName>
</protein>
<evidence type="ECO:0000313" key="4">
    <source>
        <dbReference type="Proteomes" id="UP000192911"/>
    </source>
</evidence>
<dbReference type="EMBL" id="FXAH01000009">
    <property type="protein sequence ID" value="SMF52716.1"/>
    <property type="molecule type" value="Genomic_DNA"/>
</dbReference>
<dbReference type="OrthoDB" id="8592010at2"/>
<dbReference type="Gene3D" id="2.170.15.10">
    <property type="entry name" value="Proaerolysin, chain A, domain 3"/>
    <property type="match status" value="1"/>
</dbReference>
<dbReference type="GeneID" id="95549876"/>
<dbReference type="Pfam" id="PF03318">
    <property type="entry name" value="ETX_MTX2"/>
    <property type="match status" value="1"/>
</dbReference>
<dbReference type="STRING" id="28094.SAMN06295900_10970"/>
<keyword evidence="3" id="KW-0430">Lectin</keyword>
<dbReference type="InterPro" id="IPR004991">
    <property type="entry name" value="Aerolysin-like"/>
</dbReference>
<keyword evidence="4" id="KW-1185">Reference proteome</keyword>
<dbReference type="InterPro" id="IPR001480">
    <property type="entry name" value="Bulb-type_lectin_dom"/>
</dbReference>
<dbReference type="PROSITE" id="PS50927">
    <property type="entry name" value="BULB_LECTIN"/>
    <property type="match status" value="1"/>
</dbReference>
<dbReference type="GO" id="GO:0030246">
    <property type="term" value="F:carbohydrate binding"/>
    <property type="evidence" value="ECO:0007669"/>
    <property type="project" value="UniProtKB-KW"/>
</dbReference>
<name>A0A1X7FJQ7_TRICW</name>
<dbReference type="CDD" id="cd20242">
    <property type="entry name" value="PFM_aerolysin-like"/>
    <property type="match status" value="1"/>
</dbReference>